<dbReference type="EMBL" id="CACRXK020022626">
    <property type="protein sequence ID" value="CAB4037001.1"/>
    <property type="molecule type" value="Genomic_DNA"/>
</dbReference>
<comment type="caution">
    <text evidence="1">The sequence shown here is derived from an EMBL/GenBank/DDBJ whole genome shotgun (WGS) entry which is preliminary data.</text>
</comment>
<name>A0A7D9LP78_PARCT</name>
<reference evidence="1" key="1">
    <citation type="submission" date="2020-04" db="EMBL/GenBank/DDBJ databases">
        <authorList>
            <person name="Alioto T."/>
            <person name="Alioto T."/>
            <person name="Gomez Garrido J."/>
        </authorList>
    </citation>
    <scope>NUCLEOTIDE SEQUENCE</scope>
    <source>
        <strain evidence="1">A484AB</strain>
    </source>
</reference>
<evidence type="ECO:0000313" key="2">
    <source>
        <dbReference type="Proteomes" id="UP001152795"/>
    </source>
</evidence>
<organism evidence="1 2">
    <name type="scientific">Paramuricea clavata</name>
    <name type="common">Red gorgonian</name>
    <name type="synonym">Violescent sea-whip</name>
    <dbReference type="NCBI Taxonomy" id="317549"/>
    <lineage>
        <taxon>Eukaryota</taxon>
        <taxon>Metazoa</taxon>
        <taxon>Cnidaria</taxon>
        <taxon>Anthozoa</taxon>
        <taxon>Octocorallia</taxon>
        <taxon>Malacalcyonacea</taxon>
        <taxon>Plexauridae</taxon>
        <taxon>Paramuricea</taxon>
    </lineage>
</organism>
<protein>
    <submittedName>
        <fullName evidence="1">Uncharacterized protein</fullName>
    </submittedName>
</protein>
<dbReference type="AlphaFoldDB" id="A0A7D9LP78"/>
<sequence length="208" mass="23167">MCNTILKKLIPPIPSIGQVKKALNALKAKEAIGIDGIPAWFLKQYSEDLAPVAHNITTSSIIQCKYPTLYKQALITPVLKITPPKNIETDFRQISLLPQLAKVLEKIQLQLNCADLTLKDNQHAFLKGRSTISALIEISQKWLDETENTAHGRKEDEIPANLTVDTSKYADDCTLDQAVRAGEISHVKQALDIIQNWSVSNKMTINIK</sequence>
<gene>
    <name evidence="1" type="ORF">PACLA_8A022735</name>
</gene>
<accession>A0A7D9LP78</accession>
<dbReference type="OrthoDB" id="411378at2759"/>
<dbReference type="PANTHER" id="PTHR47510:SF3">
    <property type="entry name" value="ENDO_EXONUCLEASE_PHOSPHATASE DOMAIN-CONTAINING PROTEIN"/>
    <property type="match status" value="1"/>
</dbReference>
<dbReference type="PANTHER" id="PTHR47510">
    <property type="entry name" value="REVERSE TRANSCRIPTASE DOMAIN-CONTAINING PROTEIN"/>
    <property type="match status" value="1"/>
</dbReference>
<dbReference type="Proteomes" id="UP001152795">
    <property type="component" value="Unassembled WGS sequence"/>
</dbReference>
<evidence type="ECO:0000313" key="1">
    <source>
        <dbReference type="EMBL" id="CAB4037001.1"/>
    </source>
</evidence>
<proteinExistence type="predicted"/>
<keyword evidence="2" id="KW-1185">Reference proteome</keyword>